<feature type="domain" description="DUF6598" evidence="1">
    <location>
        <begin position="83"/>
        <end position="233"/>
    </location>
</feature>
<name>F2E605_HORVV</name>
<organism evidence="2">
    <name type="scientific">Hordeum vulgare subsp. vulgare</name>
    <name type="common">Domesticated barley</name>
    <dbReference type="NCBI Taxonomy" id="112509"/>
    <lineage>
        <taxon>Eukaryota</taxon>
        <taxon>Viridiplantae</taxon>
        <taxon>Streptophyta</taxon>
        <taxon>Embryophyta</taxon>
        <taxon>Tracheophyta</taxon>
        <taxon>Spermatophyta</taxon>
        <taxon>Magnoliopsida</taxon>
        <taxon>Liliopsida</taxon>
        <taxon>Poales</taxon>
        <taxon>Poaceae</taxon>
        <taxon>BOP clade</taxon>
        <taxon>Pooideae</taxon>
        <taxon>Triticodae</taxon>
        <taxon>Triticeae</taxon>
        <taxon>Hordeinae</taxon>
        <taxon>Hordeum</taxon>
    </lineage>
</organism>
<protein>
    <submittedName>
        <fullName evidence="2">Predicted protein</fullName>
    </submittedName>
</protein>
<dbReference type="AlphaFoldDB" id="F2E605"/>
<reference evidence="2" key="1">
    <citation type="journal article" date="2011" name="Plant Physiol.">
        <title>Comprehensive sequence analysis of 24,783 barley full-length cDNAs derived from 12 clone libraries.</title>
        <authorList>
            <person name="Matsumoto T."/>
            <person name="Tanaka T."/>
            <person name="Sakai H."/>
            <person name="Amano N."/>
            <person name="Kanamori H."/>
            <person name="Kurita K."/>
            <person name="Kikuta A."/>
            <person name="Kamiya K."/>
            <person name="Yamamoto M."/>
            <person name="Ikawa H."/>
            <person name="Fujii N."/>
            <person name="Hori K."/>
            <person name="Itoh T."/>
            <person name="Sato K."/>
        </authorList>
    </citation>
    <scope>NUCLEOTIDE SEQUENCE</scope>
    <source>
        <tissue evidence="2">Shoot and root</tissue>
    </source>
</reference>
<evidence type="ECO:0000259" key="1">
    <source>
        <dbReference type="Pfam" id="PF20241"/>
    </source>
</evidence>
<evidence type="ECO:0000313" key="2">
    <source>
        <dbReference type="EMBL" id="BAK02777.1"/>
    </source>
</evidence>
<dbReference type="InterPro" id="IPR046533">
    <property type="entry name" value="DUF6598"/>
</dbReference>
<sequence length="265" mass="28899">MRHISADNRFTVEVNPDGGSDDCMDDDHEFIIESKSAFCSRKTTHSTTDANGSNSVIASSIKTDIIDANDSNSVIASSITTDITQDDDENHLELHDSTFIQVPCDQEKTDSVITITHPTKKGQIEMAYVVLSNAVMATVQVKLSPKGVLPPGTIIRVYGKITAQCNRGNIFLLARRQEVGETRVDVLHASDGLINIPIPLARTVFAITIGSPLILEVKLHVECSSYENTISFEDDLHFPIFGELPHHTSKIDGPDMVAQVVITAT</sequence>
<dbReference type="EMBL" id="AK371579">
    <property type="protein sequence ID" value="BAK02777.1"/>
    <property type="molecule type" value="mRNA"/>
</dbReference>
<dbReference type="Pfam" id="PF20241">
    <property type="entry name" value="DUF6598"/>
    <property type="match status" value="1"/>
</dbReference>
<accession>F2E605</accession>
<proteinExistence type="evidence at transcript level"/>